<reference evidence="3 4" key="1">
    <citation type="submission" date="2024-06" db="EMBL/GenBank/DDBJ databases">
        <title>The Natural Products Discovery Center: Release of the First 8490 Sequenced Strains for Exploring Actinobacteria Biosynthetic Diversity.</title>
        <authorList>
            <person name="Kalkreuter E."/>
            <person name="Kautsar S.A."/>
            <person name="Yang D."/>
            <person name="Bader C.D."/>
            <person name="Teijaro C.N."/>
            <person name="Fluegel L."/>
            <person name="Davis C.M."/>
            <person name="Simpson J.R."/>
            <person name="Lauterbach L."/>
            <person name="Steele A.D."/>
            <person name="Gui C."/>
            <person name="Meng S."/>
            <person name="Li G."/>
            <person name="Viehrig K."/>
            <person name="Ye F."/>
            <person name="Su P."/>
            <person name="Kiefer A.F."/>
            <person name="Nichols A."/>
            <person name="Cepeda A.J."/>
            <person name="Yan W."/>
            <person name="Fan B."/>
            <person name="Jiang Y."/>
            <person name="Adhikari A."/>
            <person name="Zheng C.-J."/>
            <person name="Schuster L."/>
            <person name="Cowan T.M."/>
            <person name="Smanski M.J."/>
            <person name="Chevrette M.G."/>
            <person name="De Carvalho L.P.S."/>
            <person name="Shen B."/>
        </authorList>
    </citation>
    <scope>NUCLEOTIDE SEQUENCE [LARGE SCALE GENOMIC DNA]</scope>
    <source>
        <strain evidence="3 4">NPDC038104</strain>
    </source>
</reference>
<keyword evidence="2" id="KW-0349">Heme</keyword>
<dbReference type="Proteomes" id="UP001550850">
    <property type="component" value="Unassembled WGS sequence"/>
</dbReference>
<comment type="similarity">
    <text evidence="1 2">Belongs to the cytochrome P450 family.</text>
</comment>
<dbReference type="PRINTS" id="PR00385">
    <property type="entry name" value="P450"/>
</dbReference>
<dbReference type="EMBL" id="JBEZUR010000012">
    <property type="protein sequence ID" value="MEU3554747.1"/>
    <property type="molecule type" value="Genomic_DNA"/>
</dbReference>
<evidence type="ECO:0000313" key="3">
    <source>
        <dbReference type="EMBL" id="MEU3554747.1"/>
    </source>
</evidence>
<evidence type="ECO:0000313" key="4">
    <source>
        <dbReference type="Proteomes" id="UP001550850"/>
    </source>
</evidence>
<dbReference type="InterPro" id="IPR002397">
    <property type="entry name" value="Cyt_P450_B"/>
</dbReference>
<dbReference type="PROSITE" id="PS00086">
    <property type="entry name" value="CYTOCHROME_P450"/>
    <property type="match status" value="1"/>
</dbReference>
<keyword evidence="2" id="KW-0479">Metal-binding</keyword>
<evidence type="ECO:0000256" key="2">
    <source>
        <dbReference type="RuleBase" id="RU000461"/>
    </source>
</evidence>
<protein>
    <submittedName>
        <fullName evidence="3">Cytochrome P450</fullName>
    </submittedName>
</protein>
<dbReference type="PRINTS" id="PR00359">
    <property type="entry name" value="BP450"/>
</dbReference>
<proteinExistence type="inferred from homology"/>
<dbReference type="Gene3D" id="1.10.630.10">
    <property type="entry name" value="Cytochrome P450"/>
    <property type="match status" value="1"/>
</dbReference>
<gene>
    <name evidence="3" type="ORF">AB0E65_11085</name>
</gene>
<evidence type="ECO:0000256" key="1">
    <source>
        <dbReference type="ARBA" id="ARBA00010617"/>
    </source>
</evidence>
<sequence length="402" mass="45065">MVRRLRSPEGQRDPLPVYRAFQELGDVVPAPWGGHFVTGFDLADQVLRGRGWLAPDIAWQERQPDPARWHAPATREMSRTLSRLNAPEHTLQRRSLGNPFGRGALEAVRPAVEEHVRTLLDRLDRELRAHGRADFAAVVADRLPIRTVGGWLGLPERDHDRILGFTHRQVFAQELLPTRSELAVSEAATLEMRAYFSALIEHRRAHLGQDVLSDWIRFWDEQHADDRDAADQALYHLTMFVTIASLETTATLLSTVVRLLLADPARWRQLRENPRHVDDAVEEALRYDPPIWLNSRIAAEDTVLGGVPVAKDGMVHVLFGAAHHDPRRNPDPGTFDVLRRGAHLAFGGGVHYCLGAGLARLEAGALLTGLLERFPTLRSAGEGPVYAPRLVFRRITSLEVTT</sequence>
<comment type="caution">
    <text evidence="3">The sequence shown here is derived from an EMBL/GenBank/DDBJ whole genome shotgun (WGS) entry which is preliminary data.</text>
</comment>
<keyword evidence="2" id="KW-0408">Iron</keyword>
<dbReference type="InterPro" id="IPR036396">
    <property type="entry name" value="Cyt_P450_sf"/>
</dbReference>
<dbReference type="SUPFAM" id="SSF48264">
    <property type="entry name" value="Cytochrome P450"/>
    <property type="match status" value="1"/>
</dbReference>
<organism evidence="3 4">
    <name type="scientific">Streptomyces fragilis</name>
    <dbReference type="NCBI Taxonomy" id="67301"/>
    <lineage>
        <taxon>Bacteria</taxon>
        <taxon>Bacillati</taxon>
        <taxon>Actinomycetota</taxon>
        <taxon>Actinomycetes</taxon>
        <taxon>Kitasatosporales</taxon>
        <taxon>Streptomycetaceae</taxon>
        <taxon>Streptomyces</taxon>
    </lineage>
</organism>
<dbReference type="Pfam" id="PF00067">
    <property type="entry name" value="p450"/>
    <property type="match status" value="1"/>
</dbReference>
<name>A0ABV2YG96_9ACTN</name>
<dbReference type="PANTHER" id="PTHR46696">
    <property type="entry name" value="P450, PUTATIVE (EUROFUNG)-RELATED"/>
    <property type="match status" value="1"/>
</dbReference>
<dbReference type="InterPro" id="IPR001128">
    <property type="entry name" value="Cyt_P450"/>
</dbReference>
<accession>A0ABV2YG96</accession>
<dbReference type="PANTHER" id="PTHR46696:SF4">
    <property type="entry name" value="BIOTIN BIOSYNTHESIS CYTOCHROME P450"/>
    <property type="match status" value="1"/>
</dbReference>
<keyword evidence="4" id="KW-1185">Reference proteome</keyword>
<keyword evidence="2" id="KW-0503">Monooxygenase</keyword>
<dbReference type="RefSeq" id="WP_108953542.1">
    <property type="nucleotide sequence ID" value="NZ_BEVZ01000002.1"/>
</dbReference>
<dbReference type="InterPro" id="IPR017972">
    <property type="entry name" value="Cyt_P450_CS"/>
</dbReference>
<keyword evidence="2" id="KW-0560">Oxidoreductase</keyword>